<gene>
    <name evidence="2" type="ORF">DOW12_18135</name>
    <name evidence="3" type="ORF">E1K42_14620</name>
</gene>
<dbReference type="GO" id="GO:0009289">
    <property type="term" value="C:pilus"/>
    <property type="evidence" value="ECO:0007669"/>
    <property type="project" value="InterPro"/>
</dbReference>
<comment type="caution">
    <text evidence="2">The sequence shown here is derived from an EMBL/GenBank/DDBJ whole genome shotgun (WGS) entry which is preliminary data.</text>
</comment>
<evidence type="ECO:0000256" key="1">
    <source>
        <dbReference type="SAM" id="SignalP"/>
    </source>
</evidence>
<evidence type="ECO:0000313" key="2">
    <source>
        <dbReference type="EMBL" id="EBV4687310.1"/>
    </source>
</evidence>
<accession>A0A5H6R622</accession>
<dbReference type="Pfam" id="PF04449">
    <property type="entry name" value="Fimbrial_CS1"/>
    <property type="match status" value="1"/>
</dbReference>
<reference evidence="2" key="1">
    <citation type="submission" date="2018-06" db="EMBL/GenBank/DDBJ databases">
        <authorList>
            <person name="Ashton P.M."/>
            <person name="Dallman T."/>
            <person name="Nair S."/>
            <person name="De Pinna E."/>
            <person name="Peters T."/>
            <person name="Grant K."/>
        </authorList>
    </citation>
    <scope>NUCLEOTIDE SEQUENCE</scope>
    <source>
        <strain evidence="3">243830</strain>
        <strain evidence="2">279524</strain>
    </source>
</reference>
<organism evidence="2">
    <name type="scientific">Salmonella oranienberg</name>
    <dbReference type="NCBI Taxonomy" id="28147"/>
    <lineage>
        <taxon>Bacteria</taxon>
        <taxon>Pseudomonadati</taxon>
        <taxon>Pseudomonadota</taxon>
        <taxon>Gammaproteobacteria</taxon>
        <taxon>Enterobacterales</taxon>
        <taxon>Enterobacteriaceae</taxon>
        <taxon>Salmonella</taxon>
    </lineage>
</organism>
<evidence type="ECO:0008006" key="4">
    <source>
        <dbReference type="Google" id="ProtNLM"/>
    </source>
</evidence>
<evidence type="ECO:0000313" key="3">
    <source>
        <dbReference type="EMBL" id="ECB7467931.1"/>
    </source>
</evidence>
<protein>
    <recommendedName>
        <fullName evidence="4">Fimbrial protein</fullName>
    </recommendedName>
</protein>
<proteinExistence type="predicted"/>
<sequence>MSLLFKLNDMRLYMKLKYAVLGTLAALPFLANAAGTGTATINVSADVNPSVAILSANNTALTDLQLSFVPGVGLQTASEMVRLASNDTTHGVDVSLANNMQLTNSADASTVPMTVTLAGKTLTTSATAYGKELFANGETSPMQLSVKATGDTKALTAGHYSGVINLVLAQSTN</sequence>
<dbReference type="Gene3D" id="2.60.40.2040">
    <property type="entry name" value="CFA/I fimbrial subunit E, pilin domain"/>
    <property type="match status" value="1"/>
</dbReference>
<feature type="chain" id="PRO_5036368916" description="Fimbrial protein" evidence="1">
    <location>
        <begin position="34"/>
        <end position="173"/>
    </location>
</feature>
<name>A0A5H6R622_SALON</name>
<feature type="signal peptide" evidence="1">
    <location>
        <begin position="1"/>
        <end position="33"/>
    </location>
</feature>
<keyword evidence="1" id="KW-0732">Signal</keyword>
<dbReference type="InterPro" id="IPR007540">
    <property type="entry name" value="Fimbrial_CS1-type"/>
</dbReference>
<dbReference type="EMBL" id="AAHYOS010000018">
    <property type="protein sequence ID" value="ECB7467931.1"/>
    <property type="molecule type" value="Genomic_DNA"/>
</dbReference>
<dbReference type="AlphaFoldDB" id="A0A5H6R622"/>
<dbReference type="EMBL" id="AAHFIG010000023">
    <property type="protein sequence ID" value="EBV4687310.1"/>
    <property type="molecule type" value="Genomic_DNA"/>
</dbReference>